<comment type="caution">
    <text evidence="1">The sequence shown here is derived from an EMBL/GenBank/DDBJ whole genome shotgun (WGS) entry which is preliminary data.</text>
</comment>
<evidence type="ECO:0000313" key="1">
    <source>
        <dbReference type="EMBL" id="CAD8212646.1"/>
    </source>
</evidence>
<dbReference type="EMBL" id="CAJJDO010000170">
    <property type="protein sequence ID" value="CAD8212646.1"/>
    <property type="molecule type" value="Genomic_DNA"/>
</dbReference>
<organism evidence="1 2">
    <name type="scientific">Paramecium pentaurelia</name>
    <dbReference type="NCBI Taxonomy" id="43138"/>
    <lineage>
        <taxon>Eukaryota</taxon>
        <taxon>Sar</taxon>
        <taxon>Alveolata</taxon>
        <taxon>Ciliophora</taxon>
        <taxon>Intramacronucleata</taxon>
        <taxon>Oligohymenophorea</taxon>
        <taxon>Peniculida</taxon>
        <taxon>Parameciidae</taxon>
        <taxon>Paramecium</taxon>
    </lineage>
</organism>
<dbReference type="Proteomes" id="UP000689195">
    <property type="component" value="Unassembled WGS sequence"/>
</dbReference>
<keyword evidence="2" id="KW-1185">Reference proteome</keyword>
<name>A0A8S1YDV1_9CILI</name>
<reference evidence="1" key="1">
    <citation type="submission" date="2021-01" db="EMBL/GenBank/DDBJ databases">
        <authorList>
            <consortium name="Genoscope - CEA"/>
            <person name="William W."/>
        </authorList>
    </citation>
    <scope>NUCLEOTIDE SEQUENCE</scope>
</reference>
<evidence type="ECO:0000313" key="2">
    <source>
        <dbReference type="Proteomes" id="UP000689195"/>
    </source>
</evidence>
<protein>
    <submittedName>
        <fullName evidence="1">Uncharacterized protein</fullName>
    </submittedName>
</protein>
<accession>A0A8S1YDV1</accession>
<gene>
    <name evidence="1" type="ORF">PPENT_87.1.T1700017</name>
</gene>
<proteinExistence type="predicted"/>
<sequence>MHFRNKKKQYFQVYLKPAFKRQIKRCSLKRLKWLQRISGLKGLDDGPLQLPHFSFNHCSREWSMLTLQGPILTPNLYCEFSYSSAPLQTFNQILPLKDTLYIWMQYGVAFPVPSYPKYLGNTQQSSLYKAKVQK</sequence>
<dbReference type="AlphaFoldDB" id="A0A8S1YDV1"/>